<gene>
    <name evidence="1" type="ORF">E1284_33100</name>
</gene>
<dbReference type="EMBL" id="SMJW01000254">
    <property type="protein sequence ID" value="TDC06951.1"/>
    <property type="molecule type" value="Genomic_DNA"/>
</dbReference>
<evidence type="ECO:0000313" key="1">
    <source>
        <dbReference type="EMBL" id="TDC06951.1"/>
    </source>
</evidence>
<comment type="caution">
    <text evidence="1">The sequence shown here is derived from an EMBL/GenBank/DDBJ whole genome shotgun (WGS) entry which is preliminary data.</text>
</comment>
<dbReference type="AlphaFoldDB" id="A0A4R4NCY3"/>
<dbReference type="Proteomes" id="UP000295431">
    <property type="component" value="Unassembled WGS sequence"/>
</dbReference>
<feature type="non-terminal residue" evidence="1">
    <location>
        <position position="124"/>
    </location>
</feature>
<protein>
    <recommendedName>
        <fullName evidence="3">Tetratricopeptide repeat protein</fullName>
    </recommendedName>
</protein>
<evidence type="ECO:0000313" key="2">
    <source>
        <dbReference type="Proteomes" id="UP000295431"/>
    </source>
</evidence>
<evidence type="ECO:0008006" key="3">
    <source>
        <dbReference type="Google" id="ProtNLM"/>
    </source>
</evidence>
<accession>A0A4R4NCY3</accession>
<keyword evidence="2" id="KW-1185">Reference proteome</keyword>
<reference evidence="1 2" key="1">
    <citation type="submission" date="2019-03" db="EMBL/GenBank/DDBJ databases">
        <title>Draft genome sequences of novel Actinobacteria.</title>
        <authorList>
            <person name="Sahin N."/>
            <person name="Ay H."/>
            <person name="Saygin H."/>
        </authorList>
    </citation>
    <scope>NUCLEOTIDE SEQUENCE [LARGE SCALE GENOMIC DNA]</scope>
    <source>
        <strain evidence="1 2">DSM 45347</strain>
    </source>
</reference>
<sequence length="124" mass="13450">MDSQFATAERISLLTAIGRTDEADAEIARLSRSHVDPGPAELIAESLEGQGRLDEALTWFTITCRDLMADDGELADSRLFARPELRGRQRVRRALGLPPAGSFFVRADVGRAFAEGLVHGTAPT</sequence>
<name>A0A4R4NCY3_9ACTN</name>
<organism evidence="1 2">
    <name type="scientific">Actinomadura bangladeshensis</name>
    <dbReference type="NCBI Taxonomy" id="453573"/>
    <lineage>
        <taxon>Bacteria</taxon>
        <taxon>Bacillati</taxon>
        <taxon>Actinomycetota</taxon>
        <taxon>Actinomycetes</taxon>
        <taxon>Streptosporangiales</taxon>
        <taxon>Thermomonosporaceae</taxon>
        <taxon>Actinomadura</taxon>
    </lineage>
</organism>
<proteinExistence type="predicted"/>